<dbReference type="AlphaFoldDB" id="Q0BUY1"/>
<evidence type="ECO:0000259" key="7">
    <source>
        <dbReference type="Pfam" id="PF03775"/>
    </source>
</evidence>
<dbReference type="KEGG" id="gbe:GbCGDNIH1_0473"/>
<sequence length="265" mass="28991">MGNWPPVVCGLNEASFCGPWLTSDRFRLYVSSVTSEVKTRPFFRVRGRSFIAVVLVPEQPVHDWLGELDAQIERSPSFFDRRPVVVDLSVAGLQEPGLMALFAELEARNIRPIGIEGLDEAEEEWSENLLASLPPVIRGSRAAGDLDIPEETRPEEMMALVVERPVRSGQSVVHDKGDVIVIGSVASGAEVVAGGSIHVYGTLRGRAIAGLMEDGTPRIFCSKLEAELVAIEGVWKTADDMEPSLRGRPVQIMRDGETIKIVAFD</sequence>
<dbReference type="InterPro" id="IPR005526">
    <property type="entry name" value="Septum_form_inhib_MinC_C"/>
</dbReference>
<evidence type="ECO:0000256" key="4">
    <source>
        <dbReference type="ARBA" id="ARBA00023306"/>
    </source>
</evidence>
<dbReference type="InterPro" id="IPR036145">
    <property type="entry name" value="MinC_C_sf"/>
</dbReference>
<dbReference type="STRING" id="391165.GbCGDNIH1_0473"/>
<organism evidence="8 9">
    <name type="scientific">Granulibacter bethesdensis (strain ATCC BAA-1260 / CGDNIH1)</name>
    <dbReference type="NCBI Taxonomy" id="391165"/>
    <lineage>
        <taxon>Bacteria</taxon>
        <taxon>Pseudomonadati</taxon>
        <taxon>Pseudomonadota</taxon>
        <taxon>Alphaproteobacteria</taxon>
        <taxon>Acetobacterales</taxon>
        <taxon>Acetobacteraceae</taxon>
        <taxon>Granulibacter</taxon>
    </lineage>
</organism>
<dbReference type="InterPro" id="IPR016098">
    <property type="entry name" value="CAP/MinC_C"/>
</dbReference>
<dbReference type="EMBL" id="CP000394">
    <property type="protein sequence ID" value="ABI61371.2"/>
    <property type="molecule type" value="Genomic_DNA"/>
</dbReference>
<accession>Q0BUY1</accession>
<keyword evidence="2 6" id="KW-0132">Cell division</keyword>
<dbReference type="HAMAP" id="MF_00267">
    <property type="entry name" value="MinC"/>
    <property type="match status" value="1"/>
</dbReference>
<comment type="function">
    <text evidence="5 6">Cell division inhibitor that blocks the formation of polar Z ring septums. Rapidly oscillates between the poles of the cell to destabilize FtsZ filaments that have formed before they mature into polar Z rings. Prevents FtsZ polymerization.</text>
</comment>
<reference evidence="8 9" key="1">
    <citation type="journal article" date="2007" name="J. Bacteriol.">
        <title>Genome sequence analysis of the emerging human pathogenic acetic acid bacterium Granulibacter bethesdensis.</title>
        <authorList>
            <person name="Greenberg D.E."/>
            <person name="Porcella S.F."/>
            <person name="Zelazny A.M."/>
            <person name="Virtaneva K."/>
            <person name="Sturdevant D.E."/>
            <person name="Kupko J.J.III."/>
            <person name="Barbian K.D."/>
            <person name="Babar A."/>
            <person name="Dorward D.W."/>
            <person name="Holland S.M."/>
        </authorList>
    </citation>
    <scope>NUCLEOTIDE SEQUENCE [LARGE SCALE GENOMIC DNA]</scope>
    <source>
        <strain evidence="9">ATCC BAA-1260 / CGDNIH1</strain>
    </source>
</reference>
<evidence type="ECO:0000256" key="2">
    <source>
        <dbReference type="ARBA" id="ARBA00022618"/>
    </source>
</evidence>
<evidence type="ECO:0000313" key="8">
    <source>
        <dbReference type="EMBL" id="ABI61371.2"/>
    </source>
</evidence>
<gene>
    <name evidence="6" type="primary">minC</name>
    <name evidence="8" type="ordered locus">GbCGDNIH1_0473</name>
</gene>
<dbReference type="PANTHER" id="PTHR34108">
    <property type="entry name" value="SEPTUM SITE-DETERMINING PROTEIN MINC"/>
    <property type="match status" value="1"/>
</dbReference>
<dbReference type="InterPro" id="IPR013033">
    <property type="entry name" value="MinC"/>
</dbReference>
<dbReference type="NCBIfam" id="TIGR01222">
    <property type="entry name" value="minC"/>
    <property type="match status" value="1"/>
</dbReference>
<dbReference type="GO" id="GO:0000917">
    <property type="term" value="P:division septum assembly"/>
    <property type="evidence" value="ECO:0007669"/>
    <property type="project" value="UniProtKB-KW"/>
</dbReference>
<dbReference type="OrthoDB" id="9794530at2"/>
<protein>
    <recommendedName>
        <fullName evidence="6">Probable septum site-determining protein MinC</fullName>
    </recommendedName>
</protein>
<evidence type="ECO:0000256" key="5">
    <source>
        <dbReference type="ARBA" id="ARBA00025606"/>
    </source>
</evidence>
<comment type="similarity">
    <text evidence="1 6">Belongs to the MinC family.</text>
</comment>
<comment type="subunit">
    <text evidence="6">Interacts with MinD and FtsZ.</text>
</comment>
<evidence type="ECO:0000256" key="3">
    <source>
        <dbReference type="ARBA" id="ARBA00023210"/>
    </source>
</evidence>
<keyword evidence="4 6" id="KW-0131">Cell cycle</keyword>
<dbReference type="GO" id="GO:1901891">
    <property type="term" value="P:regulation of cell septum assembly"/>
    <property type="evidence" value="ECO:0007669"/>
    <property type="project" value="InterPro"/>
</dbReference>
<dbReference type="Gene3D" id="3.30.70.260">
    <property type="match status" value="1"/>
</dbReference>
<keyword evidence="3 6" id="KW-0717">Septation</keyword>
<evidence type="ECO:0000256" key="1">
    <source>
        <dbReference type="ARBA" id="ARBA00006291"/>
    </source>
</evidence>
<keyword evidence="9" id="KW-1185">Reference proteome</keyword>
<proteinExistence type="inferred from homology"/>
<name>Q0BUY1_GRABC</name>
<dbReference type="PANTHER" id="PTHR34108:SF1">
    <property type="entry name" value="SEPTUM SITE-DETERMINING PROTEIN MINC"/>
    <property type="match status" value="1"/>
</dbReference>
<feature type="domain" description="Septum formation inhibitor MinC C-terminal" evidence="7">
    <location>
        <begin position="161"/>
        <end position="261"/>
    </location>
</feature>
<dbReference type="Pfam" id="PF03775">
    <property type="entry name" value="MinC_C"/>
    <property type="match status" value="1"/>
</dbReference>
<evidence type="ECO:0000313" key="9">
    <source>
        <dbReference type="Proteomes" id="UP000001963"/>
    </source>
</evidence>
<dbReference type="GO" id="GO:0000902">
    <property type="term" value="P:cell morphogenesis"/>
    <property type="evidence" value="ECO:0007669"/>
    <property type="project" value="InterPro"/>
</dbReference>
<dbReference type="SUPFAM" id="SSF63848">
    <property type="entry name" value="Cell-division inhibitor MinC, C-terminal domain"/>
    <property type="match status" value="1"/>
</dbReference>
<dbReference type="Gene3D" id="2.160.20.70">
    <property type="match status" value="1"/>
</dbReference>
<dbReference type="Proteomes" id="UP000001963">
    <property type="component" value="Chromosome"/>
</dbReference>
<dbReference type="eggNOG" id="COG0850">
    <property type="taxonomic scope" value="Bacteria"/>
</dbReference>
<evidence type="ECO:0000256" key="6">
    <source>
        <dbReference type="HAMAP-Rule" id="MF_00267"/>
    </source>
</evidence>